<name>A0ABY3YHS1_9FLAO</name>
<evidence type="ECO:0008006" key="3">
    <source>
        <dbReference type="Google" id="ProtNLM"/>
    </source>
</evidence>
<reference evidence="1 2" key="1">
    <citation type="journal article" date="2018" name="Int. J. Syst. Evol. Microbiol.">
        <title>Zhouia spongiae sp. nov., isolated from a marine sponge.</title>
        <authorList>
            <person name="Zhuang L."/>
            <person name="Lin B."/>
            <person name="Qin F."/>
            <person name="Luo L."/>
        </authorList>
    </citation>
    <scope>NUCLEOTIDE SEQUENCE [LARGE SCALE GENOMIC DNA]</scope>
    <source>
        <strain evidence="1 2">HN-Y44</strain>
    </source>
</reference>
<sequence length="836" mass="98294">MNKFIVIPLLFCYITVSYGQKDTLWFDKKWKETTKKNAHFYRPSVKKEGKLYRVNDFYINGSLQMTGLSKRKDSINIFQAVWYNEQGHPTKELNCDKDKRNGTCTYYIEKEDKTTIAREELTYKDGKVIKTIYFEGDKNGIRLEGYYDNGMTVKNIYYDKNGKEIGQATYNDGQTVGKKVQYYYNPMRVKSITEYQLGTPVFTRSFYPNGSPRNQFNETTLTETFYDDQGNRLGAIKYQYSKESKYKTPYEGTAYSFSYKNPSSIEKIKTFKRGLVIGIDEFNEQGILIKREEYTDEGIPVKIISYDNTGRQIGVLQKINDKLEGRLVETKKADNKDITYKNGIVQEAIEYYTDTTSIFLHLKDSLITYYDISGKKLGKLKVIPKENHYSSGILGAAYYEPTPVEGSLFKINYKNKIVEKHEFKNKKLRAKTTYTYLEDDNLYKEMEIYNDKDASKTITYYINGGKKSEISYDLNSYRKKSMAVYYDKTGKVMASYNFKTKTGTEYKYFYRTDQIETMKQYEEGKLIKIKSYQKEYNLNTGEYEYVLREEVDINSQALFYSKEGKLIAQATFTNQKPTGKMYDYKKHREIYMKNGLKEGSYRKFNYDEETLQEKGYYLNDKKHGTFTYYYQNGKKQKEENYREGEKEGYTIYYNKNGSEDSRLLYKNGKPFEGQKPSLYGNKKFYKDGAIIKEIQQKENQKTITEYLSEHETNTTIYDSIGNTLLSYGELNNQLHGKVVQYQNNKPRYTAVFSKGKLTKGTVWIKADSQFQSEAYSQLNREEDLVTIKTYNKENILLFNGTINPALYKNYNENILSYKLGIRNIYRENLYIFELPE</sequence>
<dbReference type="Gene3D" id="2.20.110.10">
    <property type="entry name" value="Histone H3 K4-specific methyltransferase SET7/9 N-terminal domain"/>
    <property type="match status" value="1"/>
</dbReference>
<dbReference type="Proteomes" id="UP000829476">
    <property type="component" value="Chromosome"/>
</dbReference>
<dbReference type="SUPFAM" id="SSF82185">
    <property type="entry name" value="Histone H3 K4-specific methyltransferase SET7/9 N-terminal domain"/>
    <property type="match status" value="1"/>
</dbReference>
<evidence type="ECO:0000313" key="2">
    <source>
        <dbReference type="Proteomes" id="UP000829476"/>
    </source>
</evidence>
<protein>
    <recommendedName>
        <fullName evidence="3">Toxin-antitoxin system YwqK family antitoxin</fullName>
    </recommendedName>
</protein>
<keyword evidence="2" id="KW-1185">Reference proteome</keyword>
<organism evidence="1 2">
    <name type="scientific">Zhouia spongiae</name>
    <dbReference type="NCBI Taxonomy" id="2202721"/>
    <lineage>
        <taxon>Bacteria</taxon>
        <taxon>Pseudomonadati</taxon>
        <taxon>Bacteroidota</taxon>
        <taxon>Flavobacteriia</taxon>
        <taxon>Flavobacteriales</taxon>
        <taxon>Flavobacteriaceae</taxon>
        <taxon>Zhouia</taxon>
    </lineage>
</organism>
<accession>A0ABY3YHS1</accession>
<dbReference type="EMBL" id="CP094326">
    <property type="protein sequence ID" value="UNY97225.1"/>
    <property type="molecule type" value="Genomic_DNA"/>
</dbReference>
<dbReference type="RefSeq" id="WP_242935639.1">
    <property type="nucleotide sequence ID" value="NZ_CP094326.1"/>
</dbReference>
<gene>
    <name evidence="1" type="ORF">MQE36_08955</name>
</gene>
<proteinExistence type="predicted"/>
<evidence type="ECO:0000313" key="1">
    <source>
        <dbReference type="EMBL" id="UNY97225.1"/>
    </source>
</evidence>